<dbReference type="Pfam" id="PF00989">
    <property type="entry name" value="PAS"/>
    <property type="match status" value="1"/>
</dbReference>
<dbReference type="SUPFAM" id="SSF55785">
    <property type="entry name" value="PYP-like sensor domain (PAS domain)"/>
    <property type="match status" value="2"/>
</dbReference>
<dbReference type="PROSITE" id="PS50112">
    <property type="entry name" value="PAS"/>
    <property type="match status" value="2"/>
</dbReference>
<dbReference type="InterPro" id="IPR050933">
    <property type="entry name" value="Circadian_TF"/>
</dbReference>
<comment type="caution">
    <text evidence="2">The sequence shown here is derived from an EMBL/GenBank/DDBJ whole genome shotgun (WGS) entry which is preliminary data.</text>
</comment>
<dbReference type="OrthoDB" id="411251at2759"/>
<dbReference type="InterPro" id="IPR013655">
    <property type="entry name" value="PAS_fold_3"/>
</dbReference>
<dbReference type="InterPro" id="IPR035965">
    <property type="entry name" value="PAS-like_dom_sf"/>
</dbReference>
<dbReference type="Proteomes" id="UP000646827">
    <property type="component" value="Unassembled WGS sequence"/>
</dbReference>
<dbReference type="CDD" id="cd00130">
    <property type="entry name" value="PAS"/>
    <property type="match status" value="2"/>
</dbReference>
<evidence type="ECO:0000313" key="3">
    <source>
        <dbReference type="Proteomes" id="UP000646827"/>
    </source>
</evidence>
<gene>
    <name evidence="2" type="ORF">INT45_008796</name>
</gene>
<evidence type="ECO:0000313" key="2">
    <source>
        <dbReference type="EMBL" id="KAG2220255.1"/>
    </source>
</evidence>
<dbReference type="GO" id="GO:0006355">
    <property type="term" value="P:regulation of DNA-templated transcription"/>
    <property type="evidence" value="ECO:0007669"/>
    <property type="project" value="InterPro"/>
</dbReference>
<proteinExistence type="predicted"/>
<dbReference type="PANTHER" id="PTHR23042">
    <property type="entry name" value="CIRCADIAN PROTEIN CLOCK/ARNT/BMAL/PAS"/>
    <property type="match status" value="1"/>
</dbReference>
<dbReference type="NCBIfam" id="TIGR00229">
    <property type="entry name" value="sensory_box"/>
    <property type="match status" value="1"/>
</dbReference>
<feature type="domain" description="PAS" evidence="1">
    <location>
        <begin position="1"/>
        <end position="67"/>
    </location>
</feature>
<dbReference type="InterPro" id="IPR000014">
    <property type="entry name" value="PAS"/>
</dbReference>
<organism evidence="2 3">
    <name type="scientific">Circinella minor</name>
    <dbReference type="NCBI Taxonomy" id="1195481"/>
    <lineage>
        <taxon>Eukaryota</taxon>
        <taxon>Fungi</taxon>
        <taxon>Fungi incertae sedis</taxon>
        <taxon>Mucoromycota</taxon>
        <taxon>Mucoromycotina</taxon>
        <taxon>Mucoromycetes</taxon>
        <taxon>Mucorales</taxon>
        <taxon>Lichtheimiaceae</taxon>
        <taxon>Circinella</taxon>
    </lineage>
</organism>
<feature type="domain" description="PAS" evidence="1">
    <location>
        <begin position="175"/>
        <end position="225"/>
    </location>
</feature>
<dbReference type="Gene3D" id="3.30.450.20">
    <property type="entry name" value="PAS domain"/>
    <property type="match status" value="2"/>
</dbReference>
<accession>A0A8H7S0D9</accession>
<dbReference type="AlphaFoldDB" id="A0A8H7S0D9"/>
<reference evidence="2 3" key="1">
    <citation type="submission" date="2020-12" db="EMBL/GenBank/DDBJ databases">
        <title>Metabolic potential, ecology and presence of endohyphal bacteria is reflected in genomic diversity of Mucoromycotina.</title>
        <authorList>
            <person name="Muszewska A."/>
            <person name="Okrasinska A."/>
            <person name="Steczkiewicz K."/>
            <person name="Drgas O."/>
            <person name="Orlowska M."/>
            <person name="Perlinska-Lenart U."/>
            <person name="Aleksandrzak-Piekarczyk T."/>
            <person name="Szatraj K."/>
            <person name="Zielenkiewicz U."/>
            <person name="Pilsyk S."/>
            <person name="Malc E."/>
            <person name="Mieczkowski P."/>
            <person name="Kruszewska J.S."/>
            <person name="Biernat P."/>
            <person name="Pawlowska J."/>
        </authorList>
    </citation>
    <scope>NUCLEOTIDE SEQUENCE [LARGE SCALE GENOMIC DNA]</scope>
    <source>
        <strain evidence="2 3">CBS 142.35</strain>
    </source>
</reference>
<keyword evidence="3" id="KW-1185">Reference proteome</keyword>
<dbReference type="SMART" id="SM00091">
    <property type="entry name" value="PAS"/>
    <property type="match status" value="2"/>
</dbReference>
<evidence type="ECO:0000259" key="1">
    <source>
        <dbReference type="PROSITE" id="PS50112"/>
    </source>
</evidence>
<sequence>MASNTPNYISIYDNTAAANLIYVSESVCEVLGYTPDEMVGKGAYEFFHPSDINALTRVHSANVMNEKMSSMVAYRTRHKDGHYVTIETLVHYCYDLLMCTNYLYDPNNVGHKIRSNSVDEVFIVSDDGSLELIGAWNDSQERMRVSLQTHHQWINNRVTHIQEPRFCLILNRYTEDSTIVFVSQMAERLVGVQCDQVLGRPLLDYVSDKDGQVVQQQLDMTKGSDMIMRMRFDWIIDKEHNTTQAVEAIVGSSNDGLVVVIRLAPRMTVS</sequence>
<dbReference type="InterPro" id="IPR013767">
    <property type="entry name" value="PAS_fold"/>
</dbReference>
<dbReference type="Pfam" id="PF08447">
    <property type="entry name" value="PAS_3"/>
    <property type="match status" value="1"/>
</dbReference>
<protein>
    <recommendedName>
        <fullName evidence="1">PAS domain-containing protein</fullName>
    </recommendedName>
</protein>
<name>A0A8H7S0D9_9FUNG</name>
<dbReference type="EMBL" id="JAEPRB010000147">
    <property type="protein sequence ID" value="KAG2220255.1"/>
    <property type="molecule type" value="Genomic_DNA"/>
</dbReference>